<evidence type="ECO:0000313" key="3">
    <source>
        <dbReference type="Proteomes" id="UP001195624"/>
    </source>
</evidence>
<evidence type="ECO:0000313" key="2">
    <source>
        <dbReference type="EMBL" id="MBP2170228.1"/>
    </source>
</evidence>
<dbReference type="EMBL" id="JAGGMQ010000001">
    <property type="protein sequence ID" value="MBP2170228.1"/>
    <property type="molecule type" value="Genomic_DNA"/>
</dbReference>
<proteinExistence type="predicted"/>
<gene>
    <name evidence="2" type="ORF">J2125_003420</name>
</gene>
<keyword evidence="3" id="KW-1185">Reference proteome</keyword>
<name>A0ABS4PC56_9GAMM</name>
<organism evidence="2 3">
    <name type="scientific">Winslowiella toletana</name>
    <dbReference type="NCBI Taxonomy" id="92490"/>
    <lineage>
        <taxon>Bacteria</taxon>
        <taxon>Pseudomonadati</taxon>
        <taxon>Pseudomonadota</taxon>
        <taxon>Gammaproteobacteria</taxon>
        <taxon>Enterobacterales</taxon>
        <taxon>Erwiniaceae</taxon>
        <taxon>Winslowiella</taxon>
    </lineage>
</organism>
<keyword evidence="1" id="KW-0812">Transmembrane</keyword>
<evidence type="ECO:0000256" key="1">
    <source>
        <dbReference type="SAM" id="Phobius"/>
    </source>
</evidence>
<accession>A0ABS4PC56</accession>
<keyword evidence="1" id="KW-0472">Membrane</keyword>
<reference evidence="3" key="2">
    <citation type="submission" date="2023-07" db="EMBL/GenBank/DDBJ databases">
        <title>Genome mining of underrepresented organisms for secondary metabolites.</title>
        <authorList>
            <person name="D'Agostino P.M."/>
        </authorList>
    </citation>
    <scope>NUCLEOTIDE SEQUENCE [LARGE SCALE GENOMIC DNA]</scope>
    <source>
        <strain evidence="3">WS4403</strain>
    </source>
</reference>
<dbReference type="Proteomes" id="UP001195624">
    <property type="component" value="Unassembled WGS sequence"/>
</dbReference>
<keyword evidence="1" id="KW-1133">Transmembrane helix</keyword>
<sequence length="72" mass="8377">MRDDKTPKLSLGKRIMYTLIETSGSIIGGLLVFVCCYWFFHYDTWFERFVAIGLSILTVYIIGKLLPERPDQ</sequence>
<protein>
    <submittedName>
        <fullName evidence="2">Uncharacterized protein</fullName>
    </submittedName>
</protein>
<reference evidence="2 3" key="1">
    <citation type="submission" date="2021-03" db="EMBL/GenBank/DDBJ databases">
        <authorList>
            <person name="D'Agostino P."/>
            <person name="Huntemann M."/>
            <person name="Clum A."/>
            <person name="Spunde A."/>
            <person name="Palaniappan K."/>
            <person name="Ritter S."/>
            <person name="Mikhailova N."/>
            <person name="Chen I.-M."/>
            <person name="Stamatis D."/>
            <person name="Reddy T."/>
            <person name="O'Malley R."/>
            <person name="Daum C."/>
            <person name="Shapiro N."/>
            <person name="Ivanova N."/>
            <person name="Kyrpides N."/>
            <person name="Woyke T."/>
        </authorList>
    </citation>
    <scope>NUCLEOTIDE SEQUENCE [LARGE SCALE GENOMIC DNA]</scope>
    <source>
        <strain evidence="2 3">WS4403</strain>
    </source>
</reference>
<feature type="transmembrane region" description="Helical" evidence="1">
    <location>
        <begin position="46"/>
        <end position="66"/>
    </location>
</feature>
<dbReference type="RefSeq" id="WP_017799353.1">
    <property type="nucleotide sequence ID" value="NZ_JAGGMQ010000001.1"/>
</dbReference>
<feature type="transmembrane region" description="Helical" evidence="1">
    <location>
        <begin position="15"/>
        <end position="40"/>
    </location>
</feature>
<comment type="caution">
    <text evidence="2">The sequence shown here is derived from an EMBL/GenBank/DDBJ whole genome shotgun (WGS) entry which is preliminary data.</text>
</comment>